<name>A0A6C0IIJ6_9ZZZZ</name>
<dbReference type="InterPro" id="IPR036844">
    <property type="entry name" value="Hint_dom_sf"/>
</dbReference>
<evidence type="ECO:0008006" key="3">
    <source>
        <dbReference type="Google" id="ProtNLM"/>
    </source>
</evidence>
<evidence type="ECO:0000313" key="2">
    <source>
        <dbReference type="EMBL" id="QHT91747.1"/>
    </source>
</evidence>
<reference evidence="2" key="1">
    <citation type="journal article" date="2020" name="Nature">
        <title>Giant virus diversity and host interactions through global metagenomics.</title>
        <authorList>
            <person name="Schulz F."/>
            <person name="Roux S."/>
            <person name="Paez-Espino D."/>
            <person name="Jungbluth S."/>
            <person name="Walsh D.A."/>
            <person name="Denef V.J."/>
            <person name="McMahon K.D."/>
            <person name="Konstantinidis K.T."/>
            <person name="Eloe-Fadrosh E.A."/>
            <person name="Kyrpides N.C."/>
            <person name="Woyke T."/>
        </authorList>
    </citation>
    <scope>NUCLEOTIDE SEQUENCE</scope>
    <source>
        <strain evidence="2">GVMAG-M-3300023184-86</strain>
    </source>
</reference>
<accession>A0A6C0IIJ6</accession>
<dbReference type="EMBL" id="MN740168">
    <property type="protein sequence ID" value="QHT91747.1"/>
    <property type="molecule type" value="Genomic_DNA"/>
</dbReference>
<dbReference type="InterPro" id="IPR006141">
    <property type="entry name" value="Intein_N"/>
</dbReference>
<keyword evidence="1" id="KW-1133">Transmembrane helix</keyword>
<keyword evidence="1" id="KW-0472">Membrane</keyword>
<dbReference type="AlphaFoldDB" id="A0A6C0IIJ6"/>
<dbReference type="Gene3D" id="2.170.16.10">
    <property type="entry name" value="Hedgehog/Intein (Hint) domain"/>
    <property type="match status" value="1"/>
</dbReference>
<proteinExistence type="predicted"/>
<dbReference type="SUPFAM" id="SSF51294">
    <property type="entry name" value="Hedgehog/intein (Hint) domain"/>
    <property type="match status" value="1"/>
</dbReference>
<organism evidence="2">
    <name type="scientific">viral metagenome</name>
    <dbReference type="NCBI Taxonomy" id="1070528"/>
    <lineage>
        <taxon>unclassified sequences</taxon>
        <taxon>metagenomes</taxon>
        <taxon>organismal metagenomes</taxon>
    </lineage>
</organism>
<keyword evidence="1" id="KW-0812">Transmembrane</keyword>
<protein>
    <recommendedName>
        <fullName evidence="3">Hint domain-containing protein</fullName>
    </recommendedName>
</protein>
<sequence>MPTIKNWLYFALVNFLIMGYIVCLYYLTSLQEIKANWPLYRCNPMYMPLSDNIEQDFTYCIQNMQGNFMGYLLEPLTHITDSLSNMMGGFMVDINNVRYMFSNIRGYISNIFQSIFGVFLNLVIVFQKIIIGIKDIFGKTIGVLVSLLYILDGSIKTMGSAWNGPSGMLVRSLGKCFHPDTNIKLNNGNIVKIKDINLGDVLENGSVVQATMKIGNTDIQTYEDLYVIKNDGVNNEDILVTGSHLIYNDGIFITVKDYKDAVKSYIKTDVLSCLITSDHKIQIGSKIFWDWEDHFIKNYSKRIDM</sequence>
<feature type="transmembrane region" description="Helical" evidence="1">
    <location>
        <begin position="107"/>
        <end position="130"/>
    </location>
</feature>
<dbReference type="GO" id="GO:0016539">
    <property type="term" value="P:intein-mediated protein splicing"/>
    <property type="evidence" value="ECO:0007669"/>
    <property type="project" value="InterPro"/>
</dbReference>
<feature type="transmembrane region" description="Helical" evidence="1">
    <location>
        <begin position="6"/>
        <end position="27"/>
    </location>
</feature>
<evidence type="ECO:0000256" key="1">
    <source>
        <dbReference type="SAM" id="Phobius"/>
    </source>
</evidence>
<dbReference type="PROSITE" id="PS50817">
    <property type="entry name" value="INTEIN_N_TER"/>
    <property type="match status" value="1"/>
</dbReference>